<feature type="region of interest" description="Disordered" evidence="1">
    <location>
        <begin position="73"/>
        <end position="98"/>
    </location>
</feature>
<dbReference type="EMBL" id="BQNB010016253">
    <property type="protein sequence ID" value="GJT49621.1"/>
    <property type="molecule type" value="Genomic_DNA"/>
</dbReference>
<name>A0ABQ5EFD8_9ASTR</name>
<proteinExistence type="predicted"/>
<reference evidence="2" key="1">
    <citation type="journal article" date="2022" name="Int. J. Mol. Sci.">
        <title>Draft Genome of Tanacetum Coccineum: Genomic Comparison of Closely Related Tanacetum-Family Plants.</title>
        <authorList>
            <person name="Yamashiro T."/>
            <person name="Shiraishi A."/>
            <person name="Nakayama K."/>
            <person name="Satake H."/>
        </authorList>
    </citation>
    <scope>NUCLEOTIDE SEQUENCE</scope>
</reference>
<sequence>MPVYFERGGLRDPASISHEILLSDALAASHDRIERHRKARLEVGVPSVTMPSASSQGASLVVTDHQVSSAANVDGTVPSSEPHDDLFDATVLDRPVDS</sequence>
<protein>
    <submittedName>
        <fullName evidence="2">Uncharacterized protein</fullName>
    </submittedName>
</protein>
<reference evidence="2" key="2">
    <citation type="submission" date="2022-01" db="EMBL/GenBank/DDBJ databases">
        <authorList>
            <person name="Yamashiro T."/>
            <person name="Shiraishi A."/>
            <person name="Satake H."/>
            <person name="Nakayama K."/>
        </authorList>
    </citation>
    <scope>NUCLEOTIDE SEQUENCE</scope>
</reference>
<keyword evidence="3" id="KW-1185">Reference proteome</keyword>
<dbReference type="Proteomes" id="UP001151760">
    <property type="component" value="Unassembled WGS sequence"/>
</dbReference>
<gene>
    <name evidence="2" type="ORF">Tco_0975778</name>
</gene>
<organism evidence="2 3">
    <name type="scientific">Tanacetum coccineum</name>
    <dbReference type="NCBI Taxonomy" id="301880"/>
    <lineage>
        <taxon>Eukaryota</taxon>
        <taxon>Viridiplantae</taxon>
        <taxon>Streptophyta</taxon>
        <taxon>Embryophyta</taxon>
        <taxon>Tracheophyta</taxon>
        <taxon>Spermatophyta</taxon>
        <taxon>Magnoliopsida</taxon>
        <taxon>eudicotyledons</taxon>
        <taxon>Gunneridae</taxon>
        <taxon>Pentapetalae</taxon>
        <taxon>asterids</taxon>
        <taxon>campanulids</taxon>
        <taxon>Asterales</taxon>
        <taxon>Asteraceae</taxon>
        <taxon>Asteroideae</taxon>
        <taxon>Anthemideae</taxon>
        <taxon>Anthemidinae</taxon>
        <taxon>Tanacetum</taxon>
    </lineage>
</organism>
<comment type="caution">
    <text evidence="2">The sequence shown here is derived from an EMBL/GenBank/DDBJ whole genome shotgun (WGS) entry which is preliminary data.</text>
</comment>
<evidence type="ECO:0000313" key="2">
    <source>
        <dbReference type="EMBL" id="GJT49621.1"/>
    </source>
</evidence>
<accession>A0ABQ5EFD8</accession>
<evidence type="ECO:0000256" key="1">
    <source>
        <dbReference type="SAM" id="MobiDB-lite"/>
    </source>
</evidence>
<evidence type="ECO:0000313" key="3">
    <source>
        <dbReference type="Proteomes" id="UP001151760"/>
    </source>
</evidence>